<accession>A0A843VT67</accession>
<sequence>MASSSTTTSEPSHPSPIEGGIDKNLQPFFVLHKALPLKPEKKDSKSGKPRRKIELSQSFHQSSEKSAALPPEEDVEQFYEQLRLQACNVAWSEIEGAIEVSLRQINLNIFEEVRRWVFDSFAEIKSTGSHSASRSLCPYPLVTDGICRQIFSAFILTTTFQELSAHLKSNGCHVANLSSLDFTSKHGITGCLRSLLRQLVMVTLDSYDIAVLASWYCEAENYDKPVVVVIDDLEQCSGPVLAEFISMLSEWIIKIPIILALGVATTIDAPRKLLPTEALRHLNSFRFTLASPSERLNVIVEGILAKPCLGFTIGHEVASFLRNYFSRQDGTITSLIRALKIACTKHYSMEPLSFLGHFVHGEERENAWVQICEALSITRLSYAFDHPSCQREKFCERSSSSLFQGLSDFRRLWKGWTSVLMLTDYIH</sequence>
<dbReference type="SUPFAM" id="SSF52540">
    <property type="entry name" value="P-loop containing nucleoside triphosphate hydrolases"/>
    <property type="match status" value="1"/>
</dbReference>
<dbReference type="OrthoDB" id="10265211at2759"/>
<reference evidence="3" key="1">
    <citation type="submission" date="2017-07" db="EMBL/GenBank/DDBJ databases">
        <title>Taro Niue Genome Assembly and Annotation.</title>
        <authorList>
            <person name="Atibalentja N."/>
            <person name="Keating K."/>
            <person name="Fields C.J."/>
        </authorList>
    </citation>
    <scope>NUCLEOTIDE SEQUENCE</scope>
    <source>
        <strain evidence="3">Niue_2</strain>
        <tissue evidence="3">Leaf</tissue>
    </source>
</reference>
<evidence type="ECO:0000313" key="4">
    <source>
        <dbReference type="Proteomes" id="UP000652761"/>
    </source>
</evidence>
<dbReference type="GO" id="GO:0006270">
    <property type="term" value="P:DNA replication initiation"/>
    <property type="evidence" value="ECO:0007669"/>
    <property type="project" value="TreeGrafter"/>
</dbReference>
<evidence type="ECO:0000259" key="2">
    <source>
        <dbReference type="Pfam" id="PF07034"/>
    </source>
</evidence>
<feature type="region of interest" description="Disordered" evidence="1">
    <location>
        <begin position="1"/>
        <end position="22"/>
    </location>
</feature>
<keyword evidence="4" id="KW-1185">Reference proteome</keyword>
<evidence type="ECO:0000256" key="1">
    <source>
        <dbReference type="SAM" id="MobiDB-lite"/>
    </source>
</evidence>
<dbReference type="GO" id="GO:0005664">
    <property type="term" value="C:nuclear origin of replication recognition complex"/>
    <property type="evidence" value="ECO:0007669"/>
    <property type="project" value="InterPro"/>
</dbReference>
<dbReference type="GO" id="GO:0005656">
    <property type="term" value="C:nuclear pre-replicative complex"/>
    <property type="evidence" value="ECO:0007669"/>
    <property type="project" value="TreeGrafter"/>
</dbReference>
<dbReference type="Pfam" id="PF07034">
    <property type="entry name" value="ORC3_N"/>
    <property type="match status" value="1"/>
</dbReference>
<dbReference type="InterPro" id="IPR045667">
    <property type="entry name" value="ORC3_N"/>
</dbReference>
<comment type="caution">
    <text evidence="3">The sequence shown here is derived from an EMBL/GenBank/DDBJ whole genome shotgun (WGS) entry which is preliminary data.</text>
</comment>
<dbReference type="EMBL" id="NMUH01001790">
    <property type="protein sequence ID" value="MQL95413.1"/>
    <property type="molecule type" value="Genomic_DNA"/>
</dbReference>
<dbReference type="CDD" id="cd20704">
    <property type="entry name" value="Orc3"/>
    <property type="match status" value="1"/>
</dbReference>
<dbReference type="AlphaFoldDB" id="A0A843VT67"/>
<dbReference type="PANTHER" id="PTHR12748:SF0">
    <property type="entry name" value="ORIGIN RECOGNITION COMPLEX SUBUNIT 3"/>
    <property type="match status" value="1"/>
</dbReference>
<dbReference type="PANTHER" id="PTHR12748">
    <property type="entry name" value="ORIGIN RECOGNITION COMPLEX SUBUNIT 3"/>
    <property type="match status" value="1"/>
</dbReference>
<protein>
    <recommendedName>
        <fullName evidence="2">Origin recognition complex subunit 3 N-terminal domain-containing protein</fullName>
    </recommendedName>
</protein>
<dbReference type="Proteomes" id="UP000652761">
    <property type="component" value="Unassembled WGS sequence"/>
</dbReference>
<dbReference type="InterPro" id="IPR020795">
    <property type="entry name" value="ORC3"/>
</dbReference>
<name>A0A843VT67_COLES</name>
<dbReference type="GO" id="GO:0031261">
    <property type="term" value="C:DNA replication preinitiation complex"/>
    <property type="evidence" value="ECO:0007669"/>
    <property type="project" value="TreeGrafter"/>
</dbReference>
<evidence type="ECO:0000313" key="3">
    <source>
        <dbReference type="EMBL" id="MQL95413.1"/>
    </source>
</evidence>
<organism evidence="3 4">
    <name type="scientific">Colocasia esculenta</name>
    <name type="common">Wild taro</name>
    <name type="synonym">Arum esculentum</name>
    <dbReference type="NCBI Taxonomy" id="4460"/>
    <lineage>
        <taxon>Eukaryota</taxon>
        <taxon>Viridiplantae</taxon>
        <taxon>Streptophyta</taxon>
        <taxon>Embryophyta</taxon>
        <taxon>Tracheophyta</taxon>
        <taxon>Spermatophyta</taxon>
        <taxon>Magnoliopsida</taxon>
        <taxon>Liliopsida</taxon>
        <taxon>Araceae</taxon>
        <taxon>Aroideae</taxon>
        <taxon>Colocasieae</taxon>
        <taxon>Colocasia</taxon>
    </lineage>
</organism>
<feature type="compositionally biased region" description="Low complexity" evidence="1">
    <location>
        <begin position="1"/>
        <end position="16"/>
    </location>
</feature>
<proteinExistence type="predicted"/>
<dbReference type="GO" id="GO:0003688">
    <property type="term" value="F:DNA replication origin binding"/>
    <property type="evidence" value="ECO:0007669"/>
    <property type="project" value="TreeGrafter"/>
</dbReference>
<gene>
    <name evidence="3" type="ORF">Taro_028080</name>
</gene>
<feature type="domain" description="Origin recognition complex subunit 3 N-terminal" evidence="2">
    <location>
        <begin position="52"/>
        <end position="355"/>
    </location>
</feature>
<feature type="compositionally biased region" description="Polar residues" evidence="1">
    <location>
        <begin position="55"/>
        <end position="65"/>
    </location>
</feature>
<dbReference type="InterPro" id="IPR027417">
    <property type="entry name" value="P-loop_NTPase"/>
</dbReference>
<feature type="region of interest" description="Disordered" evidence="1">
    <location>
        <begin position="34"/>
        <end position="71"/>
    </location>
</feature>